<dbReference type="Gene3D" id="1.10.418.10">
    <property type="entry name" value="Calponin-like domain"/>
    <property type="match status" value="4"/>
</dbReference>
<dbReference type="Pfam" id="PF00307">
    <property type="entry name" value="CH"/>
    <property type="match status" value="4"/>
</dbReference>
<feature type="domain" description="Calponin-homology (CH)" evidence="5">
    <location>
        <begin position="534"/>
        <end position="646"/>
    </location>
</feature>
<dbReference type="CDD" id="cd21220">
    <property type="entry name" value="CH_PLS_FIM_rpt4"/>
    <property type="match status" value="1"/>
</dbReference>
<evidence type="ECO:0000313" key="6">
    <source>
        <dbReference type="EMBL" id="KIM42448.1"/>
    </source>
</evidence>
<proteinExistence type="predicted"/>
<dbReference type="OrthoDB" id="431378at2759"/>
<reference evidence="6 7" key="1">
    <citation type="submission" date="2014-04" db="EMBL/GenBank/DDBJ databases">
        <authorList>
            <consortium name="DOE Joint Genome Institute"/>
            <person name="Kuo A."/>
            <person name="Gay G."/>
            <person name="Dore J."/>
            <person name="Kohler A."/>
            <person name="Nagy L.G."/>
            <person name="Floudas D."/>
            <person name="Copeland A."/>
            <person name="Barry K.W."/>
            <person name="Cichocki N."/>
            <person name="Veneault-Fourrey C."/>
            <person name="LaButti K."/>
            <person name="Lindquist E.A."/>
            <person name="Lipzen A."/>
            <person name="Lundell T."/>
            <person name="Morin E."/>
            <person name="Murat C."/>
            <person name="Sun H."/>
            <person name="Tunlid A."/>
            <person name="Henrissat B."/>
            <person name="Grigoriev I.V."/>
            <person name="Hibbett D.S."/>
            <person name="Martin F."/>
            <person name="Nordberg H.P."/>
            <person name="Cantor M.N."/>
            <person name="Hua S.X."/>
        </authorList>
    </citation>
    <scope>NUCLEOTIDE SEQUENCE [LARGE SCALE GENOMIC DNA]</scope>
    <source>
        <strain evidence="7">h7</strain>
    </source>
</reference>
<dbReference type="EMBL" id="KN831778">
    <property type="protein sequence ID" value="KIM42448.1"/>
    <property type="molecule type" value="Genomic_DNA"/>
</dbReference>
<dbReference type="HOGENOM" id="CLU_015284_3_0_1"/>
<protein>
    <recommendedName>
        <fullName evidence="5">Calponin-homology (CH) domain-containing protein</fullName>
    </recommendedName>
</protein>
<accession>A0A0C2XXP8</accession>
<dbReference type="GO" id="GO:0046872">
    <property type="term" value="F:metal ion binding"/>
    <property type="evidence" value="ECO:0007669"/>
    <property type="project" value="UniProtKB-KW"/>
</dbReference>
<dbReference type="PROSITE" id="PS50021">
    <property type="entry name" value="CH"/>
    <property type="match status" value="4"/>
</dbReference>
<dbReference type="GO" id="GO:0051639">
    <property type="term" value="P:actin filament network formation"/>
    <property type="evidence" value="ECO:0007669"/>
    <property type="project" value="TreeGrafter"/>
</dbReference>
<evidence type="ECO:0000259" key="5">
    <source>
        <dbReference type="PROSITE" id="PS50021"/>
    </source>
</evidence>
<feature type="domain" description="Calponin-homology (CH)" evidence="5">
    <location>
        <begin position="387"/>
        <end position="521"/>
    </location>
</feature>
<evidence type="ECO:0000256" key="3">
    <source>
        <dbReference type="ARBA" id="ARBA00022837"/>
    </source>
</evidence>
<gene>
    <name evidence="6" type="ORF">M413DRAFT_444864</name>
</gene>
<dbReference type="SUPFAM" id="SSF47473">
    <property type="entry name" value="EF-hand"/>
    <property type="match status" value="1"/>
</dbReference>
<dbReference type="GO" id="GO:0032432">
    <property type="term" value="C:actin filament bundle"/>
    <property type="evidence" value="ECO:0007669"/>
    <property type="project" value="TreeGrafter"/>
</dbReference>
<dbReference type="InterPro" id="IPR001589">
    <property type="entry name" value="Actinin_actin-bd_CS"/>
</dbReference>
<evidence type="ECO:0000256" key="2">
    <source>
        <dbReference type="ARBA" id="ARBA00022737"/>
    </source>
</evidence>
<evidence type="ECO:0000256" key="1">
    <source>
        <dbReference type="ARBA" id="ARBA00022723"/>
    </source>
</evidence>
<dbReference type="GO" id="GO:0030479">
    <property type="term" value="C:actin cortical patch"/>
    <property type="evidence" value="ECO:0007669"/>
    <property type="project" value="UniProtKB-ARBA"/>
</dbReference>
<dbReference type="CDD" id="cd21300">
    <property type="entry name" value="CH_FIMB_rpt3"/>
    <property type="match status" value="1"/>
</dbReference>
<dbReference type="AlphaFoldDB" id="A0A0C2XXP8"/>
<keyword evidence="4" id="KW-0009">Actin-binding</keyword>
<dbReference type="GO" id="GO:0051017">
    <property type="term" value="P:actin filament bundle assembly"/>
    <property type="evidence" value="ECO:0007669"/>
    <property type="project" value="InterPro"/>
</dbReference>
<dbReference type="Proteomes" id="UP000053424">
    <property type="component" value="Unassembled WGS sequence"/>
</dbReference>
<dbReference type="InterPro" id="IPR039959">
    <property type="entry name" value="Fimbrin/Plastin"/>
</dbReference>
<organism evidence="6 7">
    <name type="scientific">Hebeloma cylindrosporum</name>
    <dbReference type="NCBI Taxonomy" id="76867"/>
    <lineage>
        <taxon>Eukaryota</taxon>
        <taxon>Fungi</taxon>
        <taxon>Dikarya</taxon>
        <taxon>Basidiomycota</taxon>
        <taxon>Agaricomycotina</taxon>
        <taxon>Agaricomycetes</taxon>
        <taxon>Agaricomycetidae</taxon>
        <taxon>Agaricales</taxon>
        <taxon>Agaricineae</taxon>
        <taxon>Hymenogastraceae</taxon>
        <taxon>Hebeloma</taxon>
    </lineage>
</organism>
<dbReference type="GO" id="GO:0110009">
    <property type="term" value="P:formin-nucleated actin cable organization"/>
    <property type="evidence" value="ECO:0007669"/>
    <property type="project" value="UniProtKB-ARBA"/>
</dbReference>
<reference evidence="7" key="2">
    <citation type="submission" date="2015-01" db="EMBL/GenBank/DDBJ databases">
        <title>Evolutionary Origins and Diversification of the Mycorrhizal Mutualists.</title>
        <authorList>
            <consortium name="DOE Joint Genome Institute"/>
            <consortium name="Mycorrhizal Genomics Consortium"/>
            <person name="Kohler A."/>
            <person name="Kuo A."/>
            <person name="Nagy L.G."/>
            <person name="Floudas D."/>
            <person name="Copeland A."/>
            <person name="Barry K.W."/>
            <person name="Cichocki N."/>
            <person name="Veneault-Fourrey C."/>
            <person name="LaButti K."/>
            <person name="Lindquist E.A."/>
            <person name="Lipzen A."/>
            <person name="Lundell T."/>
            <person name="Morin E."/>
            <person name="Murat C."/>
            <person name="Riley R."/>
            <person name="Ohm R."/>
            <person name="Sun H."/>
            <person name="Tunlid A."/>
            <person name="Henrissat B."/>
            <person name="Grigoriev I.V."/>
            <person name="Hibbett D.S."/>
            <person name="Martin F."/>
        </authorList>
    </citation>
    <scope>NUCLEOTIDE SEQUENCE [LARGE SCALE GENOMIC DNA]</scope>
    <source>
        <strain evidence="7">h7</strain>
    </source>
</reference>
<keyword evidence="2" id="KW-0677">Repeat</keyword>
<dbReference type="SUPFAM" id="SSF47576">
    <property type="entry name" value="Calponin-homology domain, CH-domain"/>
    <property type="match status" value="1"/>
</dbReference>
<dbReference type="InterPro" id="IPR011992">
    <property type="entry name" value="EF-hand-dom_pair"/>
</dbReference>
<dbReference type="PROSITE" id="PS00020">
    <property type="entry name" value="ACTININ_2"/>
    <property type="match status" value="1"/>
</dbReference>
<keyword evidence="7" id="KW-1185">Reference proteome</keyword>
<dbReference type="FunFam" id="1.10.418.10:FF:000010">
    <property type="entry name" value="Plastin-3 isoform 1"/>
    <property type="match status" value="1"/>
</dbReference>
<dbReference type="SMART" id="SM00033">
    <property type="entry name" value="CH"/>
    <property type="match status" value="4"/>
</dbReference>
<dbReference type="GO" id="GO:0051015">
    <property type="term" value="F:actin filament binding"/>
    <property type="evidence" value="ECO:0007669"/>
    <property type="project" value="InterPro"/>
</dbReference>
<keyword evidence="1" id="KW-0479">Metal-binding</keyword>
<evidence type="ECO:0000256" key="4">
    <source>
        <dbReference type="ARBA" id="ARBA00023203"/>
    </source>
</evidence>
<dbReference type="STRING" id="686832.A0A0C2XXP8"/>
<feature type="domain" description="Calponin-homology (CH)" evidence="5">
    <location>
        <begin position="260"/>
        <end position="363"/>
    </location>
</feature>
<dbReference type="CDD" id="cd21294">
    <property type="entry name" value="CH_FIMB_rpt1"/>
    <property type="match status" value="1"/>
</dbReference>
<keyword evidence="3" id="KW-0106">Calcium</keyword>
<dbReference type="InterPro" id="IPR001715">
    <property type="entry name" value="CH_dom"/>
</dbReference>
<feature type="domain" description="Calponin-homology (CH)" evidence="5">
    <location>
        <begin position="112"/>
        <end position="232"/>
    </location>
</feature>
<dbReference type="FunFam" id="1.10.418.10:FF:000042">
    <property type="entry name" value="Fimbrin, putative"/>
    <property type="match status" value="1"/>
</dbReference>
<name>A0A0C2XXP8_HEBCY</name>
<dbReference type="PANTHER" id="PTHR19961">
    <property type="entry name" value="FIMBRIN/PLASTIN"/>
    <property type="match status" value="1"/>
</dbReference>
<evidence type="ECO:0000313" key="7">
    <source>
        <dbReference type="Proteomes" id="UP000053424"/>
    </source>
</evidence>
<dbReference type="GO" id="GO:0005884">
    <property type="term" value="C:actin filament"/>
    <property type="evidence" value="ECO:0007669"/>
    <property type="project" value="TreeGrafter"/>
</dbReference>
<dbReference type="FunFam" id="1.10.418.10:FF:000016">
    <property type="entry name" value="Probable fimbrin"/>
    <property type="match status" value="1"/>
</dbReference>
<sequence length="646" mass="71906">MEAFKLQKKFPEVSRDEMFDLVNRFNSLNTDTPGRVDKSAVLQALQSSGQSYDVARETLKHVSVDASGKVELDDWVELNVKLRTQHKAAISTKAGKVTVQGSNSNVSHTINEDERAEFTNHINLVIENDPDIAHRYPIPTDTMQIFDECKDGLILCKLINDSVPDTIDTRVLNKPQPRKPLNAFQITENNNIVITSAKGIGCSVVNIGSSDLAEGREHLILGLIWQIIRRGLLAQVDIKLHPELYRLCEDDETIDDLLRLTPDQILLRWFNYHLKAAGWNRRVNNFSRDVSDGENYTVLLNQLKPDQCSRAPLQTKDVKSRAEQVLQNADKIGCRKYLTPSSLVAGNPRLNLAFVANLFNTHPGLEPLDEQEAKDYGQVEDFDAEGEREARVFTLWLNSLGVEPGVFNLFENLRDGLIILQAFDKIVPGSVIWRRVSKPKAGAGVASFASGGDEDDEGADIGVTPNQSTLSRFKAVENTNYVVDLARQNGLHMVGIQGADIVDAKKTLVLGLVWQLMRMNITKTLSSLSKTGRPLTDQDMLKWANATAQKAKPSVRPIRSFKDPSITTGLFFLDLLDAIRPGIVDPNLVIPVAESGDYEDRRQNAKLAISIARKMNALIFLVPEDIVDIRPRLILTFVGSLMSVAQ</sequence>
<dbReference type="PANTHER" id="PTHR19961:SF18">
    <property type="entry name" value="FI19014P1"/>
    <property type="match status" value="1"/>
</dbReference>
<dbReference type="InterPro" id="IPR036872">
    <property type="entry name" value="CH_dom_sf"/>
</dbReference>